<keyword evidence="6" id="KW-0653">Protein transport</keyword>
<dbReference type="Pfam" id="PF18269">
    <property type="entry name" value="T3SS_ATPase_C"/>
    <property type="match status" value="1"/>
</dbReference>
<dbReference type="InterPro" id="IPR020003">
    <property type="entry name" value="ATPase_a/bsu_AS"/>
</dbReference>
<dbReference type="SMART" id="SM00382">
    <property type="entry name" value="AAA"/>
    <property type="match status" value="1"/>
</dbReference>
<dbReference type="EC" id="7.4.2.8" evidence="11"/>
<comment type="subcellular location">
    <subcellularLocation>
        <location evidence="1">Cytoplasm</location>
    </subcellularLocation>
</comment>
<gene>
    <name evidence="15" type="ORF">COT42_03835</name>
</gene>
<dbReference type="NCBIfam" id="TIGR01026">
    <property type="entry name" value="fliI_yscN"/>
    <property type="match status" value="1"/>
</dbReference>
<dbReference type="NCBIfam" id="TIGR02546">
    <property type="entry name" value="III_secr_ATP"/>
    <property type="match status" value="1"/>
</dbReference>
<dbReference type="Pfam" id="PF00006">
    <property type="entry name" value="ATP-synt_ab"/>
    <property type="match status" value="1"/>
</dbReference>
<dbReference type="InterPro" id="IPR003593">
    <property type="entry name" value="AAA+_ATPase"/>
</dbReference>
<dbReference type="GO" id="GO:0030254">
    <property type="term" value="P:protein secretion by the type III secretion system"/>
    <property type="evidence" value="ECO:0007669"/>
    <property type="project" value="InterPro"/>
</dbReference>
<dbReference type="GO" id="GO:0005737">
    <property type="term" value="C:cytoplasm"/>
    <property type="evidence" value="ECO:0007669"/>
    <property type="project" value="UniProtKB-SubCell"/>
</dbReference>
<name>A0A2H0XYB6_UNCSA</name>
<comment type="catalytic activity">
    <reaction evidence="13">
        <text>ATP + H2O + cellular proteinSide 1 = ADP + phosphate + cellular proteinSide 2.</text>
        <dbReference type="EC" id="7.4.2.8"/>
    </reaction>
</comment>
<dbReference type="GO" id="GO:0046961">
    <property type="term" value="F:proton-transporting ATPase activity, rotational mechanism"/>
    <property type="evidence" value="ECO:0007669"/>
    <property type="project" value="InterPro"/>
</dbReference>
<comment type="caution">
    <text evidence="15">The sequence shown here is derived from an EMBL/GenBank/DDBJ whole genome shotgun (WGS) entry which is preliminary data.</text>
</comment>
<evidence type="ECO:0000259" key="14">
    <source>
        <dbReference type="SMART" id="SM00382"/>
    </source>
</evidence>
<dbReference type="Pfam" id="PF02874">
    <property type="entry name" value="ATP-synt_ab_N"/>
    <property type="match status" value="1"/>
</dbReference>
<dbReference type="PROSITE" id="PS00152">
    <property type="entry name" value="ATPASE_ALPHA_BETA"/>
    <property type="match status" value="1"/>
</dbReference>
<dbReference type="GO" id="GO:0030257">
    <property type="term" value="C:type III protein secretion system complex"/>
    <property type="evidence" value="ECO:0007669"/>
    <property type="project" value="InterPro"/>
</dbReference>
<accession>A0A2H0XYB6</accession>
<dbReference type="GO" id="GO:0016887">
    <property type="term" value="F:ATP hydrolysis activity"/>
    <property type="evidence" value="ECO:0007669"/>
    <property type="project" value="InterPro"/>
</dbReference>
<keyword evidence="5" id="KW-0067">ATP-binding</keyword>
<dbReference type="FunFam" id="3.40.50.12240:FF:000002">
    <property type="entry name" value="Flagellum-specific ATP synthase FliI"/>
    <property type="match status" value="1"/>
</dbReference>
<dbReference type="InterPro" id="IPR004100">
    <property type="entry name" value="ATPase_F1/V1/A1_a/bsu_N"/>
</dbReference>
<keyword evidence="2" id="KW-0813">Transport</keyword>
<dbReference type="AlphaFoldDB" id="A0A2H0XYB6"/>
<dbReference type="EMBL" id="PEYM01000066">
    <property type="protein sequence ID" value="PIS29985.1"/>
    <property type="molecule type" value="Genomic_DNA"/>
</dbReference>
<dbReference type="GO" id="GO:0071973">
    <property type="term" value="P:bacterial-type flagellum-dependent cell motility"/>
    <property type="evidence" value="ECO:0007669"/>
    <property type="project" value="InterPro"/>
</dbReference>
<organism evidence="15 16">
    <name type="scientific">Candidatus Saganbacteria bacterium CG08_land_8_20_14_0_20_45_16</name>
    <dbReference type="NCBI Taxonomy" id="2014293"/>
    <lineage>
        <taxon>Bacteria</taxon>
        <taxon>Bacillati</taxon>
        <taxon>Saganbacteria</taxon>
    </lineage>
</organism>
<keyword evidence="9" id="KW-0406">Ion transport</keyword>
<evidence type="ECO:0000256" key="12">
    <source>
        <dbReference type="ARBA" id="ARBA00024442"/>
    </source>
</evidence>
<dbReference type="InterPro" id="IPR050053">
    <property type="entry name" value="ATPase_alpha/beta_chains"/>
</dbReference>
<dbReference type="PANTHER" id="PTHR15184:SF9">
    <property type="entry name" value="SPI-1 TYPE 3 SECRETION SYSTEM ATPASE"/>
    <property type="match status" value="1"/>
</dbReference>
<dbReference type="GO" id="GO:0008564">
    <property type="term" value="F:protein-exporting ATPase activity"/>
    <property type="evidence" value="ECO:0007669"/>
    <property type="project" value="UniProtKB-EC"/>
</dbReference>
<dbReference type="InterPro" id="IPR027417">
    <property type="entry name" value="P-loop_NTPase"/>
</dbReference>
<dbReference type="SUPFAM" id="SSF52540">
    <property type="entry name" value="P-loop containing nucleoside triphosphate hydrolases"/>
    <property type="match status" value="1"/>
</dbReference>
<dbReference type="InterPro" id="IPR040627">
    <property type="entry name" value="T3SS_ATPase_C"/>
</dbReference>
<evidence type="ECO:0000256" key="4">
    <source>
        <dbReference type="ARBA" id="ARBA00022741"/>
    </source>
</evidence>
<proteinExistence type="inferred from homology"/>
<keyword evidence="4" id="KW-0547">Nucleotide-binding</keyword>
<dbReference type="CDD" id="cd18114">
    <property type="entry name" value="ATP-synt_flagellum-secretory_path_III_C"/>
    <property type="match status" value="1"/>
</dbReference>
<evidence type="ECO:0000256" key="8">
    <source>
        <dbReference type="ARBA" id="ARBA00023026"/>
    </source>
</evidence>
<dbReference type="CDD" id="cd18117">
    <property type="entry name" value="ATP-synt_flagellum-secretory_path_III_N"/>
    <property type="match status" value="1"/>
</dbReference>
<evidence type="ECO:0000256" key="11">
    <source>
        <dbReference type="ARBA" id="ARBA00024382"/>
    </source>
</evidence>
<evidence type="ECO:0000256" key="13">
    <source>
        <dbReference type="ARBA" id="ARBA00034006"/>
    </source>
</evidence>
<dbReference type="NCBIfam" id="TIGR03497">
    <property type="entry name" value="FliI_clade2"/>
    <property type="match status" value="1"/>
</dbReference>
<evidence type="ECO:0000256" key="2">
    <source>
        <dbReference type="ARBA" id="ARBA00022448"/>
    </source>
</evidence>
<evidence type="ECO:0000256" key="6">
    <source>
        <dbReference type="ARBA" id="ARBA00022927"/>
    </source>
</evidence>
<dbReference type="GO" id="GO:0005524">
    <property type="term" value="F:ATP binding"/>
    <property type="evidence" value="ECO:0007669"/>
    <property type="project" value="UniProtKB-KW"/>
</dbReference>
<evidence type="ECO:0000256" key="7">
    <source>
        <dbReference type="ARBA" id="ARBA00022967"/>
    </source>
</evidence>
<evidence type="ECO:0000313" key="15">
    <source>
        <dbReference type="EMBL" id="PIS29985.1"/>
    </source>
</evidence>
<comment type="similarity">
    <text evidence="10">Belongs to the ATPase alpha/beta chains family. T3SS ATPase subfamily.</text>
</comment>
<keyword evidence="8" id="KW-0843">Virulence</keyword>
<dbReference type="Proteomes" id="UP000231343">
    <property type="component" value="Unassembled WGS sequence"/>
</dbReference>
<dbReference type="InterPro" id="IPR022425">
    <property type="entry name" value="FliI_clade2"/>
</dbReference>
<keyword evidence="3" id="KW-0963">Cytoplasm</keyword>
<evidence type="ECO:0000256" key="9">
    <source>
        <dbReference type="ARBA" id="ARBA00023065"/>
    </source>
</evidence>
<evidence type="ECO:0000256" key="3">
    <source>
        <dbReference type="ARBA" id="ARBA00022490"/>
    </source>
</evidence>
<evidence type="ECO:0000313" key="16">
    <source>
        <dbReference type="Proteomes" id="UP000231343"/>
    </source>
</evidence>
<sequence length="435" mass="46890">MIDLARYHQVVEKTDLVKVIGKVVQVVGLIIEAQVGGVSVGDLCLISLDKDTREAYAEVVGFRENRVLLMPLGSTSGIAPGAQVVAAGHPLLVKVGSDVLGRVLNGLGEPADAKGALKGSEEYPLDADPPDPVKRPRITEIMKVGVRAIDGVLTVGKGQRIGIFAGSGVGKSTAMGMIARNAHAQVNVIALVGERGREVRDFIEESLGEEGMKKSVVVAATSDQPPLIRLKAAFVATAIAEYFRNQGLDVILMMDSVTRFAMAQREIGLAAGEPPTTKGYTPSVFALLPRLMERSGTSEKGTITAFYTILVEGDDMNEPIADHSRSILDGHIVLSRDLAARNHYPAIDVPHSVSRLMTNLVNKEQKEAAGKLREVLARYAEAEDLINIGAYVKGSNPKIDFALSKIDQVNDFLKQGTFEKIKFEDTVRRVLSIFR</sequence>
<evidence type="ECO:0000256" key="10">
    <source>
        <dbReference type="ARBA" id="ARBA00024342"/>
    </source>
</evidence>
<dbReference type="GO" id="GO:0044780">
    <property type="term" value="P:bacterial-type flagellum assembly"/>
    <property type="evidence" value="ECO:0007669"/>
    <property type="project" value="InterPro"/>
</dbReference>
<keyword evidence="7" id="KW-1278">Translocase</keyword>
<reference evidence="15 16" key="1">
    <citation type="submission" date="2017-09" db="EMBL/GenBank/DDBJ databases">
        <title>Depth-based differentiation of microbial function through sediment-hosted aquifers and enrichment of novel symbionts in the deep terrestrial subsurface.</title>
        <authorList>
            <person name="Probst A.J."/>
            <person name="Ladd B."/>
            <person name="Jarett J.K."/>
            <person name="Geller-Mcgrath D.E."/>
            <person name="Sieber C.M."/>
            <person name="Emerson J.B."/>
            <person name="Anantharaman K."/>
            <person name="Thomas B.C."/>
            <person name="Malmstrom R."/>
            <person name="Stieglmeier M."/>
            <person name="Klingl A."/>
            <person name="Woyke T."/>
            <person name="Ryan C.M."/>
            <person name="Banfield J.F."/>
        </authorList>
    </citation>
    <scope>NUCLEOTIDE SEQUENCE [LARGE SCALE GENOMIC DNA]</scope>
    <source>
        <strain evidence="15">CG08_land_8_20_14_0_20_45_16</strain>
    </source>
</reference>
<feature type="domain" description="AAA+ ATPase" evidence="14">
    <location>
        <begin position="157"/>
        <end position="338"/>
    </location>
</feature>
<dbReference type="InterPro" id="IPR000194">
    <property type="entry name" value="ATPase_F1/V1/A1_a/bsu_nucl-bd"/>
</dbReference>
<dbReference type="PANTHER" id="PTHR15184">
    <property type="entry name" value="ATP SYNTHASE"/>
    <property type="match status" value="1"/>
</dbReference>
<evidence type="ECO:0000256" key="1">
    <source>
        <dbReference type="ARBA" id="ARBA00004496"/>
    </source>
</evidence>
<dbReference type="GO" id="GO:0046933">
    <property type="term" value="F:proton-transporting ATP synthase activity, rotational mechanism"/>
    <property type="evidence" value="ECO:0007669"/>
    <property type="project" value="TreeGrafter"/>
</dbReference>
<dbReference type="InterPro" id="IPR005714">
    <property type="entry name" value="ATPase_T3SS_FliI/YscN"/>
</dbReference>
<dbReference type="Gene3D" id="3.40.50.12240">
    <property type="match status" value="1"/>
</dbReference>
<protein>
    <recommendedName>
        <fullName evidence="12">Type 3 secretion system ATPase</fullName>
        <ecNumber evidence="11">7.4.2.8</ecNumber>
    </recommendedName>
</protein>
<evidence type="ECO:0000256" key="5">
    <source>
        <dbReference type="ARBA" id="ARBA00022840"/>
    </source>
</evidence>
<dbReference type="InterPro" id="IPR013380">
    <property type="entry name" value="ATPase_T3SS_SctN"/>
</dbReference>
<dbReference type="CDD" id="cd01136">
    <property type="entry name" value="ATPase_flagellum-secretory_path_III"/>
    <property type="match status" value="1"/>
</dbReference>